<dbReference type="EMBL" id="DWVZ01000200">
    <property type="protein sequence ID" value="HJC64757.1"/>
    <property type="molecule type" value="Genomic_DNA"/>
</dbReference>
<dbReference type="InterPro" id="IPR052200">
    <property type="entry name" value="Protoporphyrinogen_IX_DH"/>
</dbReference>
<dbReference type="PANTHER" id="PTHR38030">
    <property type="entry name" value="PROTOPORPHYRINOGEN IX DEHYDROGENASE [MENAQUINONE]"/>
    <property type="match status" value="1"/>
</dbReference>
<proteinExistence type="predicted"/>
<evidence type="ECO:0000313" key="2">
    <source>
        <dbReference type="EMBL" id="HJC64757.1"/>
    </source>
</evidence>
<evidence type="ECO:0000313" key="3">
    <source>
        <dbReference type="Proteomes" id="UP000823886"/>
    </source>
</evidence>
<dbReference type="GO" id="GO:0006783">
    <property type="term" value="P:heme biosynthetic process"/>
    <property type="evidence" value="ECO:0007669"/>
    <property type="project" value="TreeGrafter"/>
</dbReference>
<evidence type="ECO:0000259" key="1">
    <source>
        <dbReference type="Pfam" id="PF12724"/>
    </source>
</evidence>
<dbReference type="Proteomes" id="UP000823886">
    <property type="component" value="Unassembled WGS sequence"/>
</dbReference>
<gene>
    <name evidence="2" type="ORF">H9753_14275</name>
</gene>
<dbReference type="GO" id="GO:0070819">
    <property type="term" value="F:menaquinone-dependent protoporphyrinogen oxidase activity"/>
    <property type="evidence" value="ECO:0007669"/>
    <property type="project" value="TreeGrafter"/>
</dbReference>
<dbReference type="InterPro" id="IPR029039">
    <property type="entry name" value="Flavoprotein-like_sf"/>
</dbReference>
<dbReference type="Pfam" id="PF12724">
    <property type="entry name" value="Flavodoxin_5"/>
    <property type="match status" value="1"/>
</dbReference>
<dbReference type="Gene3D" id="3.40.50.360">
    <property type="match status" value="1"/>
</dbReference>
<reference evidence="2" key="1">
    <citation type="journal article" date="2021" name="PeerJ">
        <title>Extensive microbial diversity within the chicken gut microbiome revealed by metagenomics and culture.</title>
        <authorList>
            <person name="Gilroy R."/>
            <person name="Ravi A."/>
            <person name="Getino M."/>
            <person name="Pursley I."/>
            <person name="Horton D.L."/>
            <person name="Alikhan N.F."/>
            <person name="Baker D."/>
            <person name="Gharbi K."/>
            <person name="Hall N."/>
            <person name="Watson M."/>
            <person name="Adriaenssens E.M."/>
            <person name="Foster-Nyarko E."/>
            <person name="Jarju S."/>
            <person name="Secka A."/>
            <person name="Antonio M."/>
            <person name="Oren A."/>
            <person name="Chaudhuri R.R."/>
            <person name="La Ragione R."/>
            <person name="Hildebrand F."/>
            <person name="Pallen M.J."/>
        </authorList>
    </citation>
    <scope>NUCLEOTIDE SEQUENCE</scope>
    <source>
        <strain evidence="2">ChiBcec2-3848</strain>
    </source>
</reference>
<accession>A0A9D2PS72</accession>
<feature type="domain" description="Flavodoxin" evidence="1">
    <location>
        <begin position="5"/>
        <end position="138"/>
    </location>
</feature>
<dbReference type="PANTHER" id="PTHR38030:SF2">
    <property type="entry name" value="PROTOPORPHYRINOGEN IX DEHYDROGENASE [QUINONE]"/>
    <property type="match status" value="1"/>
</dbReference>
<dbReference type="AlphaFoldDB" id="A0A9D2PS72"/>
<organism evidence="2 3">
    <name type="scientific">Candidatus Blautia merdavium</name>
    <dbReference type="NCBI Taxonomy" id="2838494"/>
    <lineage>
        <taxon>Bacteria</taxon>
        <taxon>Bacillati</taxon>
        <taxon>Bacillota</taxon>
        <taxon>Clostridia</taxon>
        <taxon>Lachnospirales</taxon>
        <taxon>Lachnospiraceae</taxon>
        <taxon>Blautia</taxon>
    </lineage>
</organism>
<reference evidence="2" key="2">
    <citation type="submission" date="2021-04" db="EMBL/GenBank/DDBJ databases">
        <authorList>
            <person name="Gilroy R."/>
        </authorList>
    </citation>
    <scope>NUCLEOTIDE SEQUENCE</scope>
    <source>
        <strain evidence="2">ChiBcec2-3848</strain>
    </source>
</reference>
<comment type="caution">
    <text evidence="2">The sequence shown here is derived from an EMBL/GenBank/DDBJ whole genome shotgun (WGS) entry which is preliminary data.</text>
</comment>
<dbReference type="SUPFAM" id="SSF52218">
    <property type="entry name" value="Flavoproteins"/>
    <property type="match status" value="1"/>
</dbReference>
<sequence>MNKILVLYKSKYGAALHYANLMKESIPCDIFEIDQYKFDTLRQYRCIIAAGGVYAGHVSCMKSIRKHLSALTGQSLILFAVGASPYDEENLEAIRKQNLKHLPFEVPLFYGRGIYDERIMNFKDRTLCRLLKKSLEKKDPKTFEPWMEALWEAAGKSCDWTDPSYLDPLFKYVENLL</sequence>
<name>A0A9D2PS72_9FIRM</name>
<protein>
    <submittedName>
        <fullName evidence="2">Flavodoxin domain-containing protein</fullName>
    </submittedName>
</protein>
<dbReference type="GO" id="GO:0010181">
    <property type="term" value="F:FMN binding"/>
    <property type="evidence" value="ECO:0007669"/>
    <property type="project" value="TreeGrafter"/>
</dbReference>
<dbReference type="InterPro" id="IPR026816">
    <property type="entry name" value="Flavodoxin_dom"/>
</dbReference>